<protein>
    <submittedName>
        <fullName evidence="4">Uncharacterized protein</fullName>
    </submittedName>
</protein>
<dbReference type="GO" id="GO:0003723">
    <property type="term" value="F:RNA binding"/>
    <property type="evidence" value="ECO:0007669"/>
    <property type="project" value="InterPro"/>
</dbReference>
<keyword evidence="2" id="KW-0378">Hydrolase</keyword>
<sequence length="230" mass="25124">MMPDLTFEEATRHSSNSPSNPHHPTINRFSCPDSSPQRPQTHLQSKNMHFSTTIASAILAASGCMALPTTPSNPLVARAFTKQPDDPSMTPVNVKDLAKDATMTCGSTTFSWKDILQTISWGEILERENLGRGAKSDLWPTGRFPHSNEEARHVFNGNCPADGNRQTYPLIKDGPYNGGPRNKKWGDHRVVWYSKGEEAADANPIVYFCGGLTHEGAPGGTGDLKMCTVN</sequence>
<keyword evidence="1" id="KW-0540">Nuclease</keyword>
<dbReference type="SUPFAM" id="SSF53933">
    <property type="entry name" value="Microbial ribonucleases"/>
    <property type="match status" value="1"/>
</dbReference>
<dbReference type="GO" id="GO:0016787">
    <property type="term" value="F:hydrolase activity"/>
    <property type="evidence" value="ECO:0007669"/>
    <property type="project" value="UniProtKB-KW"/>
</dbReference>
<dbReference type="EMBL" id="LAFY01000331">
    <property type="protein sequence ID" value="KJY00190.1"/>
    <property type="molecule type" value="Genomic_DNA"/>
</dbReference>
<evidence type="ECO:0000313" key="5">
    <source>
        <dbReference type="Proteomes" id="UP000033647"/>
    </source>
</evidence>
<dbReference type="AlphaFoldDB" id="A0A0F4GRW1"/>
<evidence type="ECO:0000313" key="4">
    <source>
        <dbReference type="EMBL" id="KJY00190.1"/>
    </source>
</evidence>
<accession>A0A0F4GRW1</accession>
<feature type="region of interest" description="Disordered" evidence="3">
    <location>
        <begin position="1"/>
        <end position="42"/>
    </location>
</feature>
<feature type="compositionally biased region" description="Low complexity" evidence="3">
    <location>
        <begin position="13"/>
        <end position="24"/>
    </location>
</feature>
<evidence type="ECO:0000256" key="3">
    <source>
        <dbReference type="SAM" id="MobiDB-lite"/>
    </source>
</evidence>
<dbReference type="GO" id="GO:0004540">
    <property type="term" value="F:RNA nuclease activity"/>
    <property type="evidence" value="ECO:0007669"/>
    <property type="project" value="InterPro"/>
</dbReference>
<comment type="caution">
    <text evidence="4">The sequence shown here is derived from an EMBL/GenBank/DDBJ whole genome shotgun (WGS) entry which is preliminary data.</text>
</comment>
<organism evidence="4 5">
    <name type="scientific">Zymoseptoria brevis</name>
    <dbReference type="NCBI Taxonomy" id="1047168"/>
    <lineage>
        <taxon>Eukaryota</taxon>
        <taxon>Fungi</taxon>
        <taxon>Dikarya</taxon>
        <taxon>Ascomycota</taxon>
        <taxon>Pezizomycotina</taxon>
        <taxon>Dothideomycetes</taxon>
        <taxon>Dothideomycetidae</taxon>
        <taxon>Mycosphaerellales</taxon>
        <taxon>Mycosphaerellaceae</taxon>
        <taxon>Zymoseptoria</taxon>
    </lineage>
</organism>
<evidence type="ECO:0000256" key="2">
    <source>
        <dbReference type="ARBA" id="ARBA00022801"/>
    </source>
</evidence>
<evidence type="ECO:0000256" key="1">
    <source>
        <dbReference type="ARBA" id="ARBA00022722"/>
    </source>
</evidence>
<gene>
    <name evidence="4" type="ORF">TI39_contig339g00030</name>
</gene>
<dbReference type="OrthoDB" id="5425539at2759"/>
<dbReference type="Gene3D" id="3.10.450.30">
    <property type="entry name" value="Microbial ribonucleases"/>
    <property type="match status" value="1"/>
</dbReference>
<reference evidence="4 5" key="1">
    <citation type="submission" date="2015-03" db="EMBL/GenBank/DDBJ databases">
        <title>RNA-seq based gene annotation and comparative genomics of four Zymoseptoria species reveal species-specific pathogenicity related genes and transposable element activity.</title>
        <authorList>
            <person name="Grandaubert J."/>
            <person name="Bhattacharyya A."/>
            <person name="Stukenbrock E.H."/>
        </authorList>
    </citation>
    <scope>NUCLEOTIDE SEQUENCE [LARGE SCALE GENOMIC DNA]</scope>
    <source>
        <strain evidence="4 5">Zb18110</strain>
    </source>
</reference>
<feature type="compositionally biased region" description="Polar residues" evidence="3">
    <location>
        <begin position="32"/>
        <end position="42"/>
    </location>
</feature>
<name>A0A0F4GRW1_9PEZI</name>
<dbReference type="Proteomes" id="UP000033647">
    <property type="component" value="Unassembled WGS sequence"/>
</dbReference>
<dbReference type="InterPro" id="IPR016191">
    <property type="entry name" value="Ribonuclease/ribotoxin"/>
</dbReference>
<keyword evidence="5" id="KW-1185">Reference proteome</keyword>
<proteinExistence type="predicted"/>